<dbReference type="CDD" id="cd17039">
    <property type="entry name" value="Ubl_ubiquitin_like"/>
    <property type="match status" value="1"/>
</dbReference>
<name>K1Q8D9_MAGGI</name>
<dbReference type="InParanoid" id="K1Q8D9"/>
<dbReference type="PROSITE" id="PS50053">
    <property type="entry name" value="UBIQUITIN_2"/>
    <property type="match status" value="1"/>
</dbReference>
<dbReference type="HOGENOM" id="CLU_2640503_0_0_1"/>
<dbReference type="EMBL" id="JH818677">
    <property type="protein sequence ID" value="EKC27609.1"/>
    <property type="molecule type" value="Genomic_DNA"/>
</dbReference>
<dbReference type="Gene3D" id="3.10.20.90">
    <property type="entry name" value="Phosphatidylinositol 3-kinase Catalytic Subunit, Chain A, domain 1"/>
    <property type="match status" value="1"/>
</dbReference>
<dbReference type="SUPFAM" id="SSF54236">
    <property type="entry name" value="Ubiquitin-like"/>
    <property type="match status" value="1"/>
</dbReference>
<dbReference type="InterPro" id="IPR029071">
    <property type="entry name" value="Ubiquitin-like_domsf"/>
</dbReference>
<dbReference type="AlphaFoldDB" id="K1Q8D9"/>
<proteinExistence type="predicted"/>
<evidence type="ECO:0000313" key="1">
    <source>
        <dbReference type="EMBL" id="EKC27609.1"/>
    </source>
</evidence>
<dbReference type="Pfam" id="PF00240">
    <property type="entry name" value="ubiquitin"/>
    <property type="match status" value="1"/>
</dbReference>
<organism evidence="1">
    <name type="scientific">Magallana gigas</name>
    <name type="common">Pacific oyster</name>
    <name type="synonym">Crassostrea gigas</name>
    <dbReference type="NCBI Taxonomy" id="29159"/>
    <lineage>
        <taxon>Eukaryota</taxon>
        <taxon>Metazoa</taxon>
        <taxon>Spiralia</taxon>
        <taxon>Lophotrochozoa</taxon>
        <taxon>Mollusca</taxon>
        <taxon>Bivalvia</taxon>
        <taxon>Autobranchia</taxon>
        <taxon>Pteriomorphia</taxon>
        <taxon>Ostreida</taxon>
        <taxon>Ostreoidea</taxon>
        <taxon>Ostreidae</taxon>
        <taxon>Magallana</taxon>
    </lineage>
</organism>
<dbReference type="InterPro" id="IPR000626">
    <property type="entry name" value="Ubiquitin-like_dom"/>
</dbReference>
<reference evidence="1" key="1">
    <citation type="journal article" date="2012" name="Nature">
        <title>The oyster genome reveals stress adaptation and complexity of shell formation.</title>
        <authorList>
            <person name="Zhang G."/>
            <person name="Fang X."/>
            <person name="Guo X."/>
            <person name="Li L."/>
            <person name="Luo R."/>
            <person name="Xu F."/>
            <person name="Yang P."/>
            <person name="Zhang L."/>
            <person name="Wang X."/>
            <person name="Qi H."/>
            <person name="Xiong Z."/>
            <person name="Que H."/>
            <person name="Xie Y."/>
            <person name="Holland P.W."/>
            <person name="Paps J."/>
            <person name="Zhu Y."/>
            <person name="Wu F."/>
            <person name="Chen Y."/>
            <person name="Wang J."/>
            <person name="Peng C."/>
            <person name="Meng J."/>
            <person name="Yang L."/>
            <person name="Liu J."/>
            <person name="Wen B."/>
            <person name="Zhang N."/>
            <person name="Huang Z."/>
            <person name="Zhu Q."/>
            <person name="Feng Y."/>
            <person name="Mount A."/>
            <person name="Hedgecock D."/>
            <person name="Xu Z."/>
            <person name="Liu Y."/>
            <person name="Domazet-Loso T."/>
            <person name="Du Y."/>
            <person name="Sun X."/>
            <person name="Zhang S."/>
            <person name="Liu B."/>
            <person name="Cheng P."/>
            <person name="Jiang X."/>
            <person name="Li J."/>
            <person name="Fan D."/>
            <person name="Wang W."/>
            <person name="Fu W."/>
            <person name="Wang T."/>
            <person name="Wang B."/>
            <person name="Zhang J."/>
            <person name="Peng Z."/>
            <person name="Li Y."/>
            <person name="Li N."/>
            <person name="Wang J."/>
            <person name="Chen M."/>
            <person name="He Y."/>
            <person name="Tan F."/>
            <person name="Song X."/>
            <person name="Zheng Q."/>
            <person name="Huang R."/>
            <person name="Yang H."/>
            <person name="Du X."/>
            <person name="Chen L."/>
            <person name="Yang M."/>
            <person name="Gaffney P.M."/>
            <person name="Wang S."/>
            <person name="Luo L."/>
            <person name="She Z."/>
            <person name="Ming Y."/>
            <person name="Huang W."/>
            <person name="Zhang S."/>
            <person name="Huang B."/>
            <person name="Zhang Y."/>
            <person name="Qu T."/>
            <person name="Ni P."/>
            <person name="Miao G."/>
            <person name="Wang J."/>
            <person name="Wang Q."/>
            <person name="Steinberg C.E."/>
            <person name="Wang H."/>
            <person name="Li N."/>
            <person name="Qian L."/>
            <person name="Zhang G."/>
            <person name="Li Y."/>
            <person name="Yang H."/>
            <person name="Liu X."/>
            <person name="Wang J."/>
            <person name="Yin Y."/>
            <person name="Wang J."/>
        </authorList>
    </citation>
    <scope>NUCLEOTIDE SEQUENCE [LARGE SCALE GENOMIC DNA]</scope>
    <source>
        <strain evidence="1">05x7-T-G4-1.051#20</strain>
    </source>
</reference>
<accession>K1Q8D9</accession>
<gene>
    <name evidence="1" type="ORF">CGI_10017116</name>
</gene>
<sequence length="77" mass="8757">MSSRESSKLFTMEKADKIRKLFNLLVDTEGIEIEYIRLTFCGKEYRHGNSSDAQSLDEIGIQDDSTIFMVSRLPGGH</sequence>
<protein>
    <submittedName>
        <fullName evidence="1">Uncharacterized protein</fullName>
    </submittedName>
</protein>